<proteinExistence type="predicted"/>
<accession>A0AAW1TA93</accession>
<protein>
    <recommendedName>
        <fullName evidence="3">DUF2191 domain-containing protein</fullName>
    </recommendedName>
</protein>
<reference evidence="1 2" key="1">
    <citation type="journal article" date="2024" name="Nat. Commun.">
        <title>Phylogenomics reveals the evolutionary origins of lichenization in chlorophyte algae.</title>
        <authorList>
            <person name="Puginier C."/>
            <person name="Libourel C."/>
            <person name="Otte J."/>
            <person name="Skaloud P."/>
            <person name="Haon M."/>
            <person name="Grisel S."/>
            <person name="Petersen M."/>
            <person name="Berrin J.G."/>
            <person name="Delaux P.M."/>
            <person name="Dal Grande F."/>
            <person name="Keller J."/>
        </authorList>
    </citation>
    <scope>NUCLEOTIDE SEQUENCE [LARGE SCALE GENOMIC DNA]</scope>
    <source>
        <strain evidence="1 2">SAG 2523</strain>
    </source>
</reference>
<gene>
    <name evidence="1" type="ORF">WJX84_012246</name>
</gene>
<dbReference type="Proteomes" id="UP001485043">
    <property type="component" value="Unassembled WGS sequence"/>
</dbReference>
<comment type="caution">
    <text evidence="1">The sequence shown here is derived from an EMBL/GenBank/DDBJ whole genome shotgun (WGS) entry which is preliminary data.</text>
</comment>
<dbReference type="EMBL" id="JALJOV010000263">
    <property type="protein sequence ID" value="KAK9865289.1"/>
    <property type="molecule type" value="Genomic_DNA"/>
</dbReference>
<name>A0AAW1TA93_9CHLO</name>
<keyword evidence="2" id="KW-1185">Reference proteome</keyword>
<sequence>MSQKLADLDQEAIQALGAASALTRERALLKLQQALRKGLASKHLDWTLTFESLWTSSLWQERLGGLLGAKEGPS</sequence>
<evidence type="ECO:0000313" key="1">
    <source>
        <dbReference type="EMBL" id="KAK9865289.1"/>
    </source>
</evidence>
<dbReference type="AlphaFoldDB" id="A0AAW1TA93"/>
<evidence type="ECO:0000313" key="2">
    <source>
        <dbReference type="Proteomes" id="UP001485043"/>
    </source>
</evidence>
<organism evidence="1 2">
    <name type="scientific">Apatococcus fuscideae</name>
    <dbReference type="NCBI Taxonomy" id="2026836"/>
    <lineage>
        <taxon>Eukaryota</taxon>
        <taxon>Viridiplantae</taxon>
        <taxon>Chlorophyta</taxon>
        <taxon>core chlorophytes</taxon>
        <taxon>Trebouxiophyceae</taxon>
        <taxon>Chlorellales</taxon>
        <taxon>Chlorellaceae</taxon>
        <taxon>Apatococcus</taxon>
    </lineage>
</organism>
<evidence type="ECO:0008006" key="3">
    <source>
        <dbReference type="Google" id="ProtNLM"/>
    </source>
</evidence>